<dbReference type="RefSeq" id="WP_025911511.1">
    <property type="nucleotide sequence ID" value="NZ_KQ758639.1"/>
</dbReference>
<feature type="transmembrane region" description="Helical" evidence="2">
    <location>
        <begin position="29"/>
        <end position="45"/>
    </location>
</feature>
<feature type="region of interest" description="Disordered" evidence="1">
    <location>
        <begin position="125"/>
        <end position="144"/>
    </location>
</feature>
<organism evidence="3 4">
    <name type="scientific">Priestia veravalensis</name>
    <dbReference type="NCBI Taxonomy" id="1414648"/>
    <lineage>
        <taxon>Bacteria</taxon>
        <taxon>Bacillati</taxon>
        <taxon>Bacillota</taxon>
        <taxon>Bacilli</taxon>
        <taxon>Bacillales</taxon>
        <taxon>Bacillaceae</taxon>
        <taxon>Priestia</taxon>
    </lineage>
</organism>
<accession>A0A0V8JNN0</accession>
<keyword evidence="2" id="KW-0812">Transmembrane</keyword>
<reference evidence="3 4" key="1">
    <citation type="submission" date="2015-11" db="EMBL/GenBank/DDBJ databases">
        <title>Bacillus caseinolyticus sp nov.</title>
        <authorList>
            <person name="Dastager S.G."/>
            <person name="Mawlankar R."/>
        </authorList>
    </citation>
    <scope>NUCLEOTIDE SEQUENCE [LARGE SCALE GENOMIC DNA]</scope>
    <source>
        <strain evidence="3 4">SGD-V-76</strain>
    </source>
</reference>
<evidence type="ECO:0000313" key="3">
    <source>
        <dbReference type="EMBL" id="KSU88461.1"/>
    </source>
</evidence>
<keyword evidence="2" id="KW-1133">Transmembrane helix</keyword>
<dbReference type="InterPro" id="IPR014195">
    <property type="entry name" value="Spore_III_AG"/>
</dbReference>
<dbReference type="Proteomes" id="UP000053681">
    <property type="component" value="Unassembled WGS sequence"/>
</dbReference>
<evidence type="ECO:0000256" key="1">
    <source>
        <dbReference type="SAM" id="MobiDB-lite"/>
    </source>
</evidence>
<dbReference type="EMBL" id="LNQP01000023">
    <property type="protein sequence ID" value="KSU88461.1"/>
    <property type="molecule type" value="Genomic_DNA"/>
</dbReference>
<comment type="caution">
    <text evidence="3">The sequence shown here is derived from an EMBL/GenBank/DDBJ whole genome shotgun (WGS) entry which is preliminary data.</text>
</comment>
<protein>
    <submittedName>
        <fullName evidence="3">Stage III sporulation protein AG</fullName>
    </submittedName>
</protein>
<feature type="compositionally biased region" description="Basic and acidic residues" evidence="1">
    <location>
        <begin position="131"/>
        <end position="144"/>
    </location>
</feature>
<dbReference type="AlphaFoldDB" id="A0A0V8JNN0"/>
<gene>
    <name evidence="3" type="ORF">AS180_07730</name>
</gene>
<sequence>MNDKKEGSSFLKRLFSLTKKSDDKKPSKLVYMGILLAAGMVFMLMNGSKGMLQSTVDEAKPASSTVQDQEDVPAFGSKKNTAITDYEKKYEEQLQDVLEQIDGVSKVEVIVNLDATEAKVYEKNTVTQKQSTDETDREGGKRKVEDISTDEKLVIVRSGDQEKPVVVKTEKPKIRGILVVAKGADNIEVKKWIIEAVTRSLDVPSHRVAVLPKKG</sequence>
<keyword evidence="4" id="KW-1185">Reference proteome</keyword>
<dbReference type="NCBIfam" id="TIGR02830">
    <property type="entry name" value="spore_III_AG"/>
    <property type="match status" value="1"/>
</dbReference>
<name>A0A0V8JNN0_9BACI</name>
<proteinExistence type="predicted"/>
<evidence type="ECO:0000313" key="4">
    <source>
        <dbReference type="Proteomes" id="UP000053681"/>
    </source>
</evidence>
<evidence type="ECO:0000256" key="2">
    <source>
        <dbReference type="SAM" id="Phobius"/>
    </source>
</evidence>
<keyword evidence="2" id="KW-0472">Membrane</keyword>